<name>A0A401H444_9APHY</name>
<dbReference type="Gene3D" id="3.40.366.10">
    <property type="entry name" value="Malonyl-Coenzyme A Acyl Carrier Protein, domain 2"/>
    <property type="match status" value="1"/>
</dbReference>
<dbReference type="InterPro" id="IPR050830">
    <property type="entry name" value="Fungal_FAS"/>
</dbReference>
<comment type="caution">
    <text evidence="6">The sequence shown here is derived from an EMBL/GenBank/DDBJ whole genome shotgun (WGS) entry which is preliminary data.</text>
</comment>
<evidence type="ECO:0000313" key="6">
    <source>
        <dbReference type="EMBL" id="GBE89207.1"/>
    </source>
</evidence>
<sequence length="658" mass="73178">MAQRCSQRVVMPTRLAGVPRSVYESTSTPVGLWRAMLLVRSSACKLYALPVGFMPVIESISKKVVDTEFPPRYLSKASRNSIFKKQRIDVELSCADTALPPLAEDAEAEACSGYIPPTQRAVQEANEDLDQDGGSKVVDIPDMCLIFPDDGYLEVFSAGREGVRRSCGHEVLGTAACSVTPEPIDYEGLTAQLTQAVKPHISQLIDFAPDKRGTAGLIVDSFIPILRSLHAEFPTFDATRRLIVGRLATELGGPVRGLCNEFVVKLELPDVFSSSLCICKKGLYRAVRGPILYASRDGSCIWDEDAVRLDQLKVALKNVGFSKRHVAQKCQLVAAILHLGNLEFHTDRSRNEDAAVVGNTDVLDIVADFLDVQPEALEAALSYRTKMGKKELCTIFLDPDGASDNRDELVKPLYSLLFAWLNEHVNQRLCHDDFNMFIGLFDLPGPQNMTSRPNSLDQFCVNFANKRCFPHNHAQHVVELAARRYVETVVVQGRPERVVAYDVAFVGMVIPGDELRMKTRHSDIQDGNTVVKVETFNDKGSQEQGMAMDFYKSAPAARSVWDAADIHLTAVYGFSIIEIVKDNLEEKTIHFGGIKGQAMQQRHMYMNYDNIDGDGSVKTLLLHIQSSIWTLVCHTVWPIAQVMTERAVFEDMRSKDFV</sequence>
<dbReference type="InterPro" id="IPR027417">
    <property type="entry name" value="P-loop_NTPase"/>
</dbReference>
<keyword evidence="1" id="KW-0808">Transferase</keyword>
<dbReference type="GO" id="GO:0016740">
    <property type="term" value="F:transferase activity"/>
    <property type="evidence" value="ECO:0007669"/>
    <property type="project" value="UniProtKB-KW"/>
</dbReference>
<keyword evidence="7" id="KW-1185">Reference proteome</keyword>
<dbReference type="Pfam" id="PF00698">
    <property type="entry name" value="Acyl_transf_1"/>
    <property type="match status" value="1"/>
</dbReference>
<dbReference type="RefSeq" id="XP_027620120.1">
    <property type="nucleotide sequence ID" value="XM_027764319.1"/>
</dbReference>
<dbReference type="GO" id="GO:0005524">
    <property type="term" value="F:ATP binding"/>
    <property type="evidence" value="ECO:0007669"/>
    <property type="project" value="InterPro"/>
</dbReference>
<dbReference type="PANTHER" id="PTHR10982">
    <property type="entry name" value="MALONYL COA-ACYL CARRIER PROTEIN TRANSACYLASE"/>
    <property type="match status" value="1"/>
</dbReference>
<evidence type="ECO:0000256" key="4">
    <source>
        <dbReference type="PROSITE-ProRule" id="PRU00782"/>
    </source>
</evidence>
<dbReference type="InterPro" id="IPR001227">
    <property type="entry name" value="Ac_transferase_dom_sf"/>
</dbReference>
<dbReference type="InParanoid" id="A0A401H444"/>
<dbReference type="GO" id="GO:0016459">
    <property type="term" value="C:myosin complex"/>
    <property type="evidence" value="ECO:0007669"/>
    <property type="project" value="UniProtKB-KW"/>
</dbReference>
<dbReference type="SUPFAM" id="SSF52540">
    <property type="entry name" value="P-loop containing nucleoside triphosphate hydrolases"/>
    <property type="match status" value="1"/>
</dbReference>
<dbReference type="STRING" id="139825.A0A401H444"/>
<reference evidence="6 7" key="1">
    <citation type="journal article" date="2018" name="Sci. Rep.">
        <title>Genome sequence of the cauliflower mushroom Sparassis crispa (Hanabiratake) and its association with beneficial usage.</title>
        <authorList>
            <person name="Kiyama R."/>
            <person name="Furutani Y."/>
            <person name="Kawaguchi K."/>
            <person name="Nakanishi T."/>
        </authorList>
    </citation>
    <scope>NUCLEOTIDE SEQUENCE [LARGE SCALE GENOMIC DNA]</scope>
</reference>
<dbReference type="PANTHER" id="PTHR10982:SF21">
    <property type="entry name" value="FATTY ACID SYNTHASE SUBUNIT BETA"/>
    <property type="match status" value="1"/>
</dbReference>
<evidence type="ECO:0000259" key="5">
    <source>
        <dbReference type="PROSITE" id="PS51456"/>
    </source>
</evidence>
<dbReference type="Proteomes" id="UP000287166">
    <property type="component" value="Unassembled WGS sequence"/>
</dbReference>
<proteinExistence type="inferred from homology"/>
<evidence type="ECO:0000256" key="2">
    <source>
        <dbReference type="ARBA" id="ARBA00023123"/>
    </source>
</evidence>
<keyword evidence="3" id="KW-0505">Motor protein</keyword>
<gene>
    <name evidence="6" type="ORF">SCP_1502150</name>
</gene>
<dbReference type="SMART" id="SM00242">
    <property type="entry name" value="MYSc"/>
    <property type="match status" value="1"/>
</dbReference>
<protein>
    <recommendedName>
        <fullName evidence="5">Myosin motor domain-containing protein</fullName>
    </recommendedName>
</protein>
<evidence type="ECO:0000256" key="1">
    <source>
        <dbReference type="ARBA" id="ARBA00022679"/>
    </source>
</evidence>
<dbReference type="GeneID" id="38786124"/>
<organism evidence="6 7">
    <name type="scientific">Sparassis crispa</name>
    <dbReference type="NCBI Taxonomy" id="139825"/>
    <lineage>
        <taxon>Eukaryota</taxon>
        <taxon>Fungi</taxon>
        <taxon>Dikarya</taxon>
        <taxon>Basidiomycota</taxon>
        <taxon>Agaricomycotina</taxon>
        <taxon>Agaricomycetes</taxon>
        <taxon>Polyporales</taxon>
        <taxon>Sparassidaceae</taxon>
        <taxon>Sparassis</taxon>
    </lineage>
</organism>
<dbReference type="InterPro" id="IPR001609">
    <property type="entry name" value="Myosin_head_motor_dom-like"/>
</dbReference>
<dbReference type="EMBL" id="BFAD01000015">
    <property type="protein sequence ID" value="GBE89207.1"/>
    <property type="molecule type" value="Genomic_DNA"/>
</dbReference>
<keyword evidence="4" id="KW-0009">Actin-binding</keyword>
<dbReference type="GO" id="GO:0003774">
    <property type="term" value="F:cytoskeletal motor activity"/>
    <property type="evidence" value="ECO:0007669"/>
    <property type="project" value="InterPro"/>
</dbReference>
<comment type="similarity">
    <text evidence="4">Belongs to the TRAFAC class myosin-kinesin ATPase superfamily. Myosin family.</text>
</comment>
<dbReference type="Gene3D" id="1.10.10.820">
    <property type="match status" value="1"/>
</dbReference>
<dbReference type="OrthoDB" id="3357224at2759"/>
<dbReference type="Gene3D" id="3.40.850.10">
    <property type="entry name" value="Kinesin motor domain"/>
    <property type="match status" value="1"/>
</dbReference>
<accession>A0A401H444</accession>
<dbReference type="SUPFAM" id="SSF54637">
    <property type="entry name" value="Thioesterase/thiol ester dehydrase-isomerase"/>
    <property type="match status" value="1"/>
</dbReference>
<dbReference type="InterPro" id="IPR029069">
    <property type="entry name" value="HotDog_dom_sf"/>
</dbReference>
<dbReference type="Pfam" id="PF00063">
    <property type="entry name" value="Myosin_head"/>
    <property type="match status" value="1"/>
</dbReference>
<evidence type="ECO:0000313" key="7">
    <source>
        <dbReference type="Proteomes" id="UP000287166"/>
    </source>
</evidence>
<dbReference type="PROSITE" id="PS51456">
    <property type="entry name" value="MYOSIN_MOTOR"/>
    <property type="match status" value="1"/>
</dbReference>
<dbReference type="GO" id="GO:0003779">
    <property type="term" value="F:actin binding"/>
    <property type="evidence" value="ECO:0007669"/>
    <property type="project" value="UniProtKB-KW"/>
</dbReference>
<feature type="domain" description="Myosin motor" evidence="5">
    <location>
        <begin position="305"/>
        <end position="465"/>
    </location>
</feature>
<dbReference type="Gene3D" id="1.20.120.720">
    <property type="entry name" value="Myosin VI head, motor domain, U50 subdomain"/>
    <property type="match status" value="1"/>
</dbReference>
<dbReference type="AlphaFoldDB" id="A0A401H444"/>
<comment type="caution">
    <text evidence="4">Lacks conserved residue(s) required for the propagation of feature annotation.</text>
</comment>
<evidence type="ECO:0000256" key="3">
    <source>
        <dbReference type="ARBA" id="ARBA00023175"/>
    </source>
</evidence>
<dbReference type="InterPro" id="IPR014043">
    <property type="entry name" value="Acyl_transferase_dom"/>
</dbReference>
<dbReference type="Gene3D" id="1.20.58.530">
    <property type="match status" value="1"/>
</dbReference>
<dbReference type="Gene3D" id="6.10.60.10">
    <property type="match status" value="1"/>
</dbReference>
<keyword evidence="2 4" id="KW-0518">Myosin</keyword>
<dbReference type="InterPro" id="IPR036961">
    <property type="entry name" value="Kinesin_motor_dom_sf"/>
</dbReference>